<keyword evidence="2" id="KW-1185">Reference proteome</keyword>
<dbReference type="OrthoDB" id="3671040at2"/>
<evidence type="ECO:0008006" key="3">
    <source>
        <dbReference type="Google" id="ProtNLM"/>
    </source>
</evidence>
<organism evidence="1 2">
    <name type="scientific">Lentzea waywayandensis</name>
    <dbReference type="NCBI Taxonomy" id="84724"/>
    <lineage>
        <taxon>Bacteria</taxon>
        <taxon>Bacillati</taxon>
        <taxon>Actinomycetota</taxon>
        <taxon>Actinomycetes</taxon>
        <taxon>Pseudonocardiales</taxon>
        <taxon>Pseudonocardiaceae</taxon>
        <taxon>Lentzea</taxon>
    </lineage>
</organism>
<name>A0A1I6CRW9_9PSEU</name>
<dbReference type="InterPro" id="IPR043519">
    <property type="entry name" value="NT_sf"/>
</dbReference>
<dbReference type="STRING" id="84724.SAMN04488564_101157"/>
<gene>
    <name evidence="1" type="ORF">SAMN04488564_101157</name>
</gene>
<evidence type="ECO:0000313" key="2">
    <source>
        <dbReference type="Proteomes" id="UP000198583"/>
    </source>
</evidence>
<dbReference type="RefSeq" id="WP_093587787.1">
    <property type="nucleotide sequence ID" value="NZ_FOYL01000001.1"/>
</dbReference>
<evidence type="ECO:0000313" key="1">
    <source>
        <dbReference type="EMBL" id="SFQ95833.1"/>
    </source>
</evidence>
<dbReference type="SUPFAM" id="SSF81301">
    <property type="entry name" value="Nucleotidyltransferase"/>
    <property type="match status" value="1"/>
</dbReference>
<sequence>MIIGRAELTSLLDETLDLVDAPPGCGAVLEGSIAEGFGNSASDIDFLLLADDDHDHPTMPTIVFVRGRRVEVRTRSLRQVRAQADEACAHVAAGIGALPAALLDRCQRLRGAVVLRGEDVVRRAREWPLSLPEVVADWYAHHSRQAMRHAVASHVLGEEHEAVAWAGIAARNAAKSWVAARGETYLEPKWLDRQFDRLAAGGDGEAARLRDRLAVLRKGHDSVGGIEPAIAAHAELVADFGVHGCPADADQVLLGLRAGVTTWPIGDRLHVVRGRADVFVLAAPAGRAWRSIAPGRPVAEVIRRADDPGAAASALAEFHRIGLVELHWRDGGPIASAQPWAPAEPVTPPPSTRMPVLGLAGGAADGHVSLVPLPARRFAAAGMAQVWSNIMIENAREDLSGALDGGQREVARTSGLRLLHHACRALLSACGMSPLPPDAAIVGWLSALTAVPVELAAQAAAVERALAGDDWTLWAERLDKLVGGVRDLVRAEVFPASFDSAAAWEATLRIGHDWIRLGAYLDADFPIEEARDLLTSGGAQPHRRGGG</sequence>
<dbReference type="AlphaFoldDB" id="A0A1I6CRW9"/>
<protein>
    <recommendedName>
        <fullName evidence="3">Nucleotidyltransferase domain-containing protein</fullName>
    </recommendedName>
</protein>
<dbReference type="EMBL" id="FOYL01000001">
    <property type="protein sequence ID" value="SFQ95833.1"/>
    <property type="molecule type" value="Genomic_DNA"/>
</dbReference>
<proteinExistence type="predicted"/>
<accession>A0A1I6CRW9</accession>
<reference evidence="2" key="1">
    <citation type="submission" date="2016-10" db="EMBL/GenBank/DDBJ databases">
        <authorList>
            <person name="Varghese N."/>
            <person name="Submissions S."/>
        </authorList>
    </citation>
    <scope>NUCLEOTIDE SEQUENCE [LARGE SCALE GENOMIC DNA]</scope>
    <source>
        <strain evidence="2">DSM 44232</strain>
    </source>
</reference>
<dbReference type="Proteomes" id="UP000198583">
    <property type="component" value="Unassembled WGS sequence"/>
</dbReference>